<dbReference type="RefSeq" id="WP_232876546.1">
    <property type="nucleotide sequence ID" value="NZ_JAJSOJ010000012.1"/>
</dbReference>
<proteinExistence type="predicted"/>
<dbReference type="Gene3D" id="3.40.50.1980">
    <property type="entry name" value="Nitrogenase molybdenum iron protein domain"/>
    <property type="match status" value="2"/>
</dbReference>
<evidence type="ECO:0000259" key="1">
    <source>
        <dbReference type="PROSITE" id="PS50983"/>
    </source>
</evidence>
<dbReference type="EMBL" id="JAJSOJ010000012">
    <property type="protein sequence ID" value="MCE0742992.1"/>
    <property type="molecule type" value="Genomic_DNA"/>
</dbReference>
<dbReference type="InterPro" id="IPR002491">
    <property type="entry name" value="ABC_transptr_periplasmic_BD"/>
</dbReference>
<dbReference type="SUPFAM" id="SSF53807">
    <property type="entry name" value="Helical backbone' metal receptor"/>
    <property type="match status" value="1"/>
</dbReference>
<feature type="domain" description="Fe/B12 periplasmic-binding" evidence="1">
    <location>
        <begin position="46"/>
        <end position="298"/>
    </location>
</feature>
<protein>
    <submittedName>
        <fullName evidence="2">ABC transporter substrate-binding protein</fullName>
    </submittedName>
</protein>
<sequence length="299" mass="31807">MPLPGDRLFTHCLRVVTGSVAAVWLTGLLQCPLASAGEESGAKPGRVISLNLCTDHLVLLLADPSTIVGLSQLASDCANAPMCDMARHYPAFRTNAETILSLKPDLVVTGTSTMPVTLLAAKSVGTRLEMFGPAHSLADIPAAIRRMARLLGVPERGEVLVKAFDERLARLSLPFSPDAPEAVIYAANGFVTGTNSLPDDVLHHAGFRNFSTGTGRKRTHAMSLEKLIAAQPDLLILDRSGQGTSQAQALLDNQALASAFRGTHRVNIPASLWLCGLPQTLDALEELSKARKMMQGDGK</sequence>
<gene>
    <name evidence="2" type="ORF">LWC05_03680</name>
</gene>
<dbReference type="InterPro" id="IPR050902">
    <property type="entry name" value="ABC_Transporter_SBP"/>
</dbReference>
<dbReference type="PROSITE" id="PS50983">
    <property type="entry name" value="FE_B12_PBP"/>
    <property type="match status" value="1"/>
</dbReference>
<dbReference type="Pfam" id="PF01497">
    <property type="entry name" value="Peripla_BP_2"/>
    <property type="match status" value="1"/>
</dbReference>
<reference evidence="2 3" key="1">
    <citation type="submission" date="2021-12" db="EMBL/GenBank/DDBJ databases">
        <title>Genome sequence of Acetobacter sicerae DmPark20a_162.</title>
        <authorList>
            <person name="Chaston J.M."/>
        </authorList>
    </citation>
    <scope>NUCLEOTIDE SEQUENCE [LARGE SCALE GENOMIC DNA]</scope>
    <source>
        <strain evidence="2 3">DmPark20a_162</strain>
    </source>
</reference>
<dbReference type="PANTHER" id="PTHR30535">
    <property type="entry name" value="VITAMIN B12-BINDING PROTEIN"/>
    <property type="match status" value="1"/>
</dbReference>
<evidence type="ECO:0000313" key="2">
    <source>
        <dbReference type="EMBL" id="MCE0742992.1"/>
    </source>
</evidence>
<accession>A0ABS8VWR4</accession>
<keyword evidence="3" id="KW-1185">Reference proteome</keyword>
<evidence type="ECO:0000313" key="3">
    <source>
        <dbReference type="Proteomes" id="UP001521074"/>
    </source>
</evidence>
<name>A0ABS8VWR4_9PROT</name>
<organism evidence="2 3">
    <name type="scientific">Acetobacter sicerae</name>
    <dbReference type="NCBI Taxonomy" id="85325"/>
    <lineage>
        <taxon>Bacteria</taxon>
        <taxon>Pseudomonadati</taxon>
        <taxon>Pseudomonadota</taxon>
        <taxon>Alphaproteobacteria</taxon>
        <taxon>Acetobacterales</taxon>
        <taxon>Acetobacteraceae</taxon>
        <taxon>Acetobacter</taxon>
    </lineage>
</organism>
<dbReference type="Proteomes" id="UP001521074">
    <property type="component" value="Unassembled WGS sequence"/>
</dbReference>
<comment type="caution">
    <text evidence="2">The sequence shown here is derived from an EMBL/GenBank/DDBJ whole genome shotgun (WGS) entry which is preliminary data.</text>
</comment>
<dbReference type="PANTHER" id="PTHR30535:SF4">
    <property type="entry name" value="HEMIN-BINDING PERIPLASMIC PROTEIN HMUT"/>
    <property type="match status" value="1"/>
</dbReference>